<evidence type="ECO:0000313" key="2">
    <source>
        <dbReference type="Proteomes" id="UP000018721"/>
    </source>
</evidence>
<gene>
    <name evidence="1" type="ORF">F443_15889</name>
</gene>
<sequence length="182" mass="18991">MAVAVTAAASVEAHEGFARYAASKFSVEISSDDSDITSGESIEGFTKFSIAFINGLKGVSTVRGVHEDGGGEENGEPNAMPFFCGWKCEERALPDQLLVQQGESGFLKAEDVDLIAAEVFGGVCPVGGVGSWISRDQGSRQLAGLIGACASAAAGDLRIGTVAEATGWSWEHDEDKEVDTEL</sequence>
<protein>
    <submittedName>
        <fullName evidence="1">Uncharacterized protein</fullName>
    </submittedName>
</protein>
<accession>V9EHE5</accession>
<proteinExistence type="predicted"/>
<organism evidence="1 2">
    <name type="scientific">Phytophthora nicotianae P1569</name>
    <dbReference type="NCBI Taxonomy" id="1317065"/>
    <lineage>
        <taxon>Eukaryota</taxon>
        <taxon>Sar</taxon>
        <taxon>Stramenopiles</taxon>
        <taxon>Oomycota</taxon>
        <taxon>Peronosporomycetes</taxon>
        <taxon>Peronosporales</taxon>
        <taxon>Peronosporaceae</taxon>
        <taxon>Phytophthora</taxon>
    </lineage>
</organism>
<evidence type="ECO:0000313" key="1">
    <source>
        <dbReference type="EMBL" id="ETI38391.1"/>
    </source>
</evidence>
<name>V9EHE5_PHYNI</name>
<keyword evidence="2" id="KW-1185">Reference proteome</keyword>
<reference evidence="1 2" key="1">
    <citation type="submission" date="2013-11" db="EMBL/GenBank/DDBJ databases">
        <title>The Genome Sequence of Phytophthora parasitica P1569.</title>
        <authorList>
            <consortium name="The Broad Institute Genomics Platform"/>
            <person name="Russ C."/>
            <person name="Tyler B."/>
            <person name="Panabieres F."/>
            <person name="Shan W."/>
            <person name="Tripathy S."/>
            <person name="Grunwald N."/>
            <person name="Machado M."/>
            <person name="Johnson C.S."/>
            <person name="Arredondo F."/>
            <person name="Hong C."/>
            <person name="Coffey M."/>
            <person name="Young S.K."/>
            <person name="Zeng Q."/>
            <person name="Gargeya S."/>
            <person name="Fitzgerald M."/>
            <person name="Abouelleil A."/>
            <person name="Alvarado L."/>
            <person name="Chapman S.B."/>
            <person name="Gainer-Dewar J."/>
            <person name="Goldberg J."/>
            <person name="Griggs A."/>
            <person name="Gujja S."/>
            <person name="Hansen M."/>
            <person name="Howarth C."/>
            <person name="Imamovic A."/>
            <person name="Ireland A."/>
            <person name="Larimer J."/>
            <person name="McCowan C."/>
            <person name="Murphy C."/>
            <person name="Pearson M."/>
            <person name="Poon T.W."/>
            <person name="Priest M."/>
            <person name="Roberts A."/>
            <person name="Saif S."/>
            <person name="Shea T."/>
            <person name="Sykes S."/>
            <person name="Wortman J."/>
            <person name="Nusbaum C."/>
            <person name="Birren B."/>
        </authorList>
    </citation>
    <scope>NUCLEOTIDE SEQUENCE [LARGE SCALE GENOMIC DNA]</scope>
    <source>
        <strain evidence="1 2">P1569</strain>
    </source>
</reference>
<comment type="caution">
    <text evidence="1">The sequence shown here is derived from an EMBL/GenBank/DDBJ whole genome shotgun (WGS) entry which is preliminary data.</text>
</comment>
<dbReference type="Proteomes" id="UP000018721">
    <property type="component" value="Unassembled WGS sequence"/>
</dbReference>
<dbReference type="EMBL" id="ANIZ01002769">
    <property type="protein sequence ID" value="ETI38391.1"/>
    <property type="molecule type" value="Genomic_DNA"/>
</dbReference>
<dbReference type="HOGENOM" id="CLU_1484813_0_0_1"/>
<dbReference type="AlphaFoldDB" id="V9EHE5"/>